<dbReference type="RefSeq" id="WP_172239211.1">
    <property type="nucleotide sequence ID" value="NZ_BMDD01000001.1"/>
</dbReference>
<protein>
    <submittedName>
        <fullName evidence="1">Uncharacterized protein</fullName>
    </submittedName>
</protein>
<gene>
    <name evidence="1" type="ORF">GCM10007362_07350</name>
</gene>
<organism evidence="1 2">
    <name type="scientific">Saccharibacillus endophyticus</name>
    <dbReference type="NCBI Taxonomy" id="2060666"/>
    <lineage>
        <taxon>Bacteria</taxon>
        <taxon>Bacillati</taxon>
        <taxon>Bacillota</taxon>
        <taxon>Bacilli</taxon>
        <taxon>Bacillales</taxon>
        <taxon>Paenibacillaceae</taxon>
        <taxon>Saccharibacillus</taxon>
    </lineage>
</organism>
<name>A0ABQ1ZLK9_9BACL</name>
<dbReference type="Proteomes" id="UP000605427">
    <property type="component" value="Unassembled WGS sequence"/>
</dbReference>
<sequence>MEAKTILKKKLRSILIQIKIFMRNSSMTYIEGSSKIVENGAYEWVGLDANQTLDQQDICNEYVEILNEVVHLKLDSSFLTQFNQSGERVLSFLRQDSIVWQKTGLQVYNEIEREIDHQLELSERL</sequence>
<accession>A0ABQ1ZLK9</accession>
<comment type="caution">
    <text evidence="1">The sequence shown here is derived from an EMBL/GenBank/DDBJ whole genome shotgun (WGS) entry which is preliminary data.</text>
</comment>
<evidence type="ECO:0000313" key="2">
    <source>
        <dbReference type="Proteomes" id="UP000605427"/>
    </source>
</evidence>
<dbReference type="EMBL" id="BMDD01000001">
    <property type="protein sequence ID" value="GGH70851.1"/>
    <property type="molecule type" value="Genomic_DNA"/>
</dbReference>
<proteinExistence type="predicted"/>
<reference evidence="2" key="1">
    <citation type="journal article" date="2019" name="Int. J. Syst. Evol. Microbiol.">
        <title>The Global Catalogue of Microorganisms (GCM) 10K type strain sequencing project: providing services to taxonomists for standard genome sequencing and annotation.</title>
        <authorList>
            <consortium name="The Broad Institute Genomics Platform"/>
            <consortium name="The Broad Institute Genome Sequencing Center for Infectious Disease"/>
            <person name="Wu L."/>
            <person name="Ma J."/>
        </authorList>
    </citation>
    <scope>NUCLEOTIDE SEQUENCE [LARGE SCALE GENOMIC DNA]</scope>
    <source>
        <strain evidence="2">CCM 8702</strain>
    </source>
</reference>
<evidence type="ECO:0000313" key="1">
    <source>
        <dbReference type="EMBL" id="GGH70851.1"/>
    </source>
</evidence>
<keyword evidence="2" id="KW-1185">Reference proteome</keyword>